<keyword evidence="6" id="KW-1133">Transmembrane helix</keyword>
<evidence type="ECO:0000256" key="10">
    <source>
        <dbReference type="ARBA" id="ARBA00031484"/>
    </source>
</evidence>
<name>A0A238JNQ4_9RHOB</name>
<evidence type="ECO:0000256" key="11">
    <source>
        <dbReference type="ARBA" id="ARBA00038408"/>
    </source>
</evidence>
<dbReference type="InterPro" id="IPR046357">
    <property type="entry name" value="PPIase_dom_sf"/>
</dbReference>
<dbReference type="InterPro" id="IPR052029">
    <property type="entry name" value="PpiD_chaperone"/>
</dbReference>
<dbReference type="InterPro" id="IPR000297">
    <property type="entry name" value="PPIase_PpiC"/>
</dbReference>
<evidence type="ECO:0000256" key="5">
    <source>
        <dbReference type="ARBA" id="ARBA00022692"/>
    </source>
</evidence>
<dbReference type="AlphaFoldDB" id="A0A238JNQ4"/>
<evidence type="ECO:0000313" key="15">
    <source>
        <dbReference type="EMBL" id="SMX31512.1"/>
    </source>
</evidence>
<proteinExistence type="inferred from homology"/>
<dbReference type="GO" id="GO:0005886">
    <property type="term" value="C:plasma membrane"/>
    <property type="evidence" value="ECO:0007669"/>
    <property type="project" value="UniProtKB-SubCell"/>
</dbReference>
<evidence type="ECO:0000259" key="14">
    <source>
        <dbReference type="Pfam" id="PF13145"/>
    </source>
</evidence>
<dbReference type="Pfam" id="PF13145">
    <property type="entry name" value="Rotamase_2"/>
    <property type="match status" value="1"/>
</dbReference>
<evidence type="ECO:0000256" key="1">
    <source>
        <dbReference type="ARBA" id="ARBA00004382"/>
    </source>
</evidence>
<feature type="domain" description="PpiC" evidence="14">
    <location>
        <begin position="243"/>
        <end position="360"/>
    </location>
</feature>
<evidence type="ECO:0000256" key="8">
    <source>
        <dbReference type="ARBA" id="ARBA00023186"/>
    </source>
</evidence>
<dbReference type="Gene3D" id="3.10.50.40">
    <property type="match status" value="1"/>
</dbReference>
<sequence>MANGKTKNFFVWIILGLLFVGLMGFGATGLSGNISSVGNVGEKPLSVQRYYQELQTQISIASAQEGRALSFPEAEAASIPARALQIVVAERSLDSEAAMLGLSVGDDVVGQQVLANPSFRGVDGAFDRSVYREALSRSGTNVREYETDLREGAARALLQGAVFTGVSDPVAFGNVVAKYNREGRTFTWAELDAANVEIALPDPTDADLQAHYDTNPELYTSLETRVLRYAWLTPDMIQDDMPIDESELRAEYDARIDEFVQAERRLIERLAFSSDEAAQEALDAINAGETTFPDLVAERGLSLSDVDGGDVTEAEMGEAGPAVFASDTGDVSGPFPSDLGPTLFRMNAVLAARNTTFEEAMPDLREDQSAARARRVIQDQIDPITNLMAGGATLDDLVEQTDMVLGELDFTSVTTDGIAAYAAFRDVAETQNIGDYPELTDLDDGGLFALEVVDIRVPALIPLEDIREDVVDGWIAQETAAAVIAQAEEKQAQLSSAVQDFAFLDLDSVQETNITRRGFINGAPSTFLPEIFEMEVGEVRVVPNEGNAIIVRLDAITAADESDEAYSAEVASVAETVGEGIAQDIYELYSRTVQLRTDVQINEQALNAVHANFR</sequence>
<keyword evidence="8" id="KW-0143">Chaperone</keyword>
<evidence type="ECO:0000256" key="3">
    <source>
        <dbReference type="ARBA" id="ARBA00022475"/>
    </source>
</evidence>
<keyword evidence="4" id="KW-0997">Cell inner membrane</keyword>
<dbReference type="InterPro" id="IPR027304">
    <property type="entry name" value="Trigger_fact/SurA_dom_sf"/>
</dbReference>
<dbReference type="OrthoDB" id="9768393at2"/>
<keyword evidence="5" id="KW-0812">Transmembrane</keyword>
<keyword evidence="16" id="KW-1185">Reference proteome</keyword>
<dbReference type="PANTHER" id="PTHR47529:SF1">
    <property type="entry name" value="PERIPLASMIC CHAPERONE PPID"/>
    <property type="match status" value="1"/>
</dbReference>
<comment type="subcellular location">
    <subcellularLocation>
        <location evidence="1">Cell inner membrane</location>
        <topology evidence="1">Single-pass type II membrane protein</topology>
        <orientation evidence="1">Periplasmic side</orientation>
    </subcellularLocation>
</comment>
<evidence type="ECO:0000256" key="4">
    <source>
        <dbReference type="ARBA" id="ARBA00022519"/>
    </source>
</evidence>
<evidence type="ECO:0000256" key="6">
    <source>
        <dbReference type="ARBA" id="ARBA00022989"/>
    </source>
</evidence>
<dbReference type="SUPFAM" id="SSF54534">
    <property type="entry name" value="FKBP-like"/>
    <property type="match status" value="1"/>
</dbReference>
<comment type="similarity">
    <text evidence="11">Belongs to the PpiD chaperone family.</text>
</comment>
<evidence type="ECO:0000256" key="12">
    <source>
        <dbReference type="ARBA" id="ARBA00040743"/>
    </source>
</evidence>
<accession>A0A238JNQ4</accession>
<dbReference type="PANTHER" id="PTHR47529">
    <property type="entry name" value="PEPTIDYL-PROLYL CIS-TRANS ISOMERASE D"/>
    <property type="match status" value="1"/>
</dbReference>
<dbReference type="GO" id="GO:0003755">
    <property type="term" value="F:peptidyl-prolyl cis-trans isomerase activity"/>
    <property type="evidence" value="ECO:0007669"/>
    <property type="project" value="InterPro"/>
</dbReference>
<evidence type="ECO:0000256" key="7">
    <source>
        <dbReference type="ARBA" id="ARBA00023136"/>
    </source>
</evidence>
<keyword evidence="7" id="KW-0472">Membrane</keyword>
<dbReference type="SUPFAM" id="SSF109998">
    <property type="entry name" value="Triger factor/SurA peptide-binding domain-like"/>
    <property type="match status" value="1"/>
</dbReference>
<evidence type="ECO:0000256" key="13">
    <source>
        <dbReference type="ARBA" id="ARBA00042775"/>
    </source>
</evidence>
<gene>
    <name evidence="15" type="primary">ppiD</name>
    <name evidence="15" type="ORF">OCA8868_00399</name>
</gene>
<reference evidence="16" key="1">
    <citation type="submission" date="2017-05" db="EMBL/GenBank/DDBJ databases">
        <authorList>
            <person name="Rodrigo-Torres L."/>
            <person name="Arahal R. D."/>
            <person name="Lucena T."/>
        </authorList>
    </citation>
    <scope>NUCLEOTIDE SEQUENCE [LARGE SCALE GENOMIC DNA]</scope>
    <source>
        <strain evidence="16">CECT 8868</strain>
    </source>
</reference>
<evidence type="ECO:0000256" key="2">
    <source>
        <dbReference type="ARBA" id="ARBA00018370"/>
    </source>
</evidence>
<organism evidence="15 16">
    <name type="scientific">Octadecabacter ascidiaceicola</name>
    <dbReference type="NCBI Taxonomy" id="1655543"/>
    <lineage>
        <taxon>Bacteria</taxon>
        <taxon>Pseudomonadati</taxon>
        <taxon>Pseudomonadota</taxon>
        <taxon>Alphaproteobacteria</taxon>
        <taxon>Rhodobacterales</taxon>
        <taxon>Roseobacteraceae</taxon>
        <taxon>Octadecabacter</taxon>
    </lineage>
</organism>
<dbReference type="Proteomes" id="UP000203464">
    <property type="component" value="Unassembled WGS sequence"/>
</dbReference>
<dbReference type="Pfam" id="PF13624">
    <property type="entry name" value="SurA_N_3"/>
    <property type="match status" value="1"/>
</dbReference>
<evidence type="ECO:0000256" key="9">
    <source>
        <dbReference type="ARBA" id="ARBA00030642"/>
    </source>
</evidence>
<keyword evidence="15" id="KW-0413">Isomerase</keyword>
<keyword evidence="3" id="KW-1003">Cell membrane</keyword>
<evidence type="ECO:0000313" key="16">
    <source>
        <dbReference type="Proteomes" id="UP000203464"/>
    </source>
</evidence>
<dbReference type="EMBL" id="FXYD01000001">
    <property type="protein sequence ID" value="SMX31512.1"/>
    <property type="molecule type" value="Genomic_DNA"/>
</dbReference>
<protein>
    <recommendedName>
        <fullName evidence="2">Parvulin-like PPIase</fullName>
    </recommendedName>
    <alternativeName>
        <fullName evidence="9">Peptidyl-prolyl cis-trans isomerase plp</fullName>
    </alternativeName>
    <alternativeName>
        <fullName evidence="12">Periplasmic chaperone PpiD</fullName>
    </alternativeName>
    <alternativeName>
        <fullName evidence="13">Periplasmic folding chaperone</fullName>
    </alternativeName>
    <alternativeName>
        <fullName evidence="10">Rotamase plp</fullName>
    </alternativeName>
</protein>
<dbReference type="RefSeq" id="WP_093994866.1">
    <property type="nucleotide sequence ID" value="NZ_FXYD01000001.1"/>
</dbReference>